<dbReference type="EMBL" id="FWXH01000002">
    <property type="protein sequence ID" value="SMC17497.1"/>
    <property type="molecule type" value="Genomic_DNA"/>
</dbReference>
<dbReference type="AlphaFoldDB" id="A0A1W1X0R8"/>
<dbReference type="STRING" id="1121291.SAMN02745134_00358"/>
<keyword evidence="2" id="KW-1185">Reference proteome</keyword>
<evidence type="ECO:0000313" key="1">
    <source>
        <dbReference type="EMBL" id="SMC17497.1"/>
    </source>
</evidence>
<protein>
    <submittedName>
        <fullName evidence="1">Uncharacterized protein</fullName>
    </submittedName>
</protein>
<gene>
    <name evidence="1" type="ORF">SAMN02745134_00358</name>
</gene>
<sequence length="87" mass="10265">MEHMEYKHYKHINRFYKDAFIKKEEIVKQEIEINSCGSLEILVVEKFNNIVTITKASGTNINKPILEDNIHKVIMNKSKLEEILSLF</sequence>
<dbReference type="RefSeq" id="WP_084113547.1">
    <property type="nucleotide sequence ID" value="NZ_FWXH01000002.1"/>
</dbReference>
<name>A0A1W1X0R8_9CLOT</name>
<proteinExistence type="predicted"/>
<evidence type="ECO:0000313" key="2">
    <source>
        <dbReference type="Proteomes" id="UP000192468"/>
    </source>
</evidence>
<organism evidence="1 2">
    <name type="scientific">Clostridium acidisoli DSM 12555</name>
    <dbReference type="NCBI Taxonomy" id="1121291"/>
    <lineage>
        <taxon>Bacteria</taxon>
        <taxon>Bacillati</taxon>
        <taxon>Bacillota</taxon>
        <taxon>Clostridia</taxon>
        <taxon>Eubacteriales</taxon>
        <taxon>Clostridiaceae</taxon>
        <taxon>Clostridium</taxon>
    </lineage>
</organism>
<accession>A0A1W1X0R8</accession>
<reference evidence="1 2" key="1">
    <citation type="submission" date="2017-04" db="EMBL/GenBank/DDBJ databases">
        <authorList>
            <person name="Afonso C.L."/>
            <person name="Miller P.J."/>
            <person name="Scott M.A."/>
            <person name="Spackman E."/>
            <person name="Goraichik I."/>
            <person name="Dimitrov K.M."/>
            <person name="Suarez D.L."/>
            <person name="Swayne D.E."/>
        </authorList>
    </citation>
    <scope>NUCLEOTIDE SEQUENCE [LARGE SCALE GENOMIC DNA]</scope>
    <source>
        <strain evidence="1 2">DSM 12555</strain>
    </source>
</reference>
<dbReference type="Proteomes" id="UP000192468">
    <property type="component" value="Unassembled WGS sequence"/>
</dbReference>